<protein>
    <submittedName>
        <fullName evidence="2">Uncharacterized protein</fullName>
    </submittedName>
</protein>
<evidence type="ECO:0000313" key="3">
    <source>
        <dbReference type="Proteomes" id="UP000799777"/>
    </source>
</evidence>
<sequence>MASQRIFTGPARLSRSSRSCFTVLPPRIQATMLVVKAAWLKMDGNYTRHNCKAALGIEHTSRVDTHPVCREKAWWESDPGATLCGTYGLLQYCARVGYKCCDTMHIAPLSATCCSGGSYAPVGNYCCTNGRNCPNGKSCTGCTPTDGNGGFIGSSLPAVSSATIPAITTTTKVTTVYTYFYFTITYYYYHVYWVYVPSITRSTPTSSTVTVTTTVSVYAANSADAASSFSALSATISSPMPASATVLPSISQPSIAVSSPTTTNSARSAGSVSSAPPGATQSQFAGSGNRPVDGRSYSSSVAWGVVLAVGFKKEANVPQDWNSVDE</sequence>
<dbReference type="AlphaFoldDB" id="A0A9P4H6S6"/>
<dbReference type="Proteomes" id="UP000799777">
    <property type="component" value="Unassembled WGS sequence"/>
</dbReference>
<reference evidence="2" key="1">
    <citation type="journal article" date="2020" name="Stud. Mycol.">
        <title>101 Dothideomycetes genomes: a test case for predicting lifestyles and emergence of pathogens.</title>
        <authorList>
            <person name="Haridas S."/>
            <person name="Albert R."/>
            <person name="Binder M."/>
            <person name="Bloem J."/>
            <person name="Labutti K."/>
            <person name="Salamov A."/>
            <person name="Andreopoulos B."/>
            <person name="Baker S."/>
            <person name="Barry K."/>
            <person name="Bills G."/>
            <person name="Bluhm B."/>
            <person name="Cannon C."/>
            <person name="Castanera R."/>
            <person name="Culley D."/>
            <person name="Daum C."/>
            <person name="Ezra D."/>
            <person name="Gonzalez J."/>
            <person name="Henrissat B."/>
            <person name="Kuo A."/>
            <person name="Liang C."/>
            <person name="Lipzen A."/>
            <person name="Lutzoni F."/>
            <person name="Magnuson J."/>
            <person name="Mondo S."/>
            <person name="Nolan M."/>
            <person name="Ohm R."/>
            <person name="Pangilinan J."/>
            <person name="Park H.-J."/>
            <person name="Ramirez L."/>
            <person name="Alfaro M."/>
            <person name="Sun H."/>
            <person name="Tritt A."/>
            <person name="Yoshinaga Y."/>
            <person name="Zwiers L.-H."/>
            <person name="Turgeon B."/>
            <person name="Goodwin S."/>
            <person name="Spatafora J."/>
            <person name="Crous P."/>
            <person name="Grigoriev I."/>
        </authorList>
    </citation>
    <scope>NUCLEOTIDE SEQUENCE</scope>
    <source>
        <strain evidence="2">CBS 110217</strain>
    </source>
</reference>
<accession>A0A9P4H6S6</accession>
<name>A0A9P4H6S6_9PLEO</name>
<keyword evidence="3" id="KW-1185">Reference proteome</keyword>
<evidence type="ECO:0000256" key="1">
    <source>
        <dbReference type="SAM" id="MobiDB-lite"/>
    </source>
</evidence>
<feature type="region of interest" description="Disordered" evidence="1">
    <location>
        <begin position="258"/>
        <end position="297"/>
    </location>
</feature>
<feature type="compositionally biased region" description="Low complexity" evidence="1">
    <location>
        <begin position="265"/>
        <end position="279"/>
    </location>
</feature>
<gene>
    <name evidence="2" type="ORF">EK21DRAFT_90063</name>
</gene>
<proteinExistence type="predicted"/>
<evidence type="ECO:0000313" key="2">
    <source>
        <dbReference type="EMBL" id="KAF2029168.1"/>
    </source>
</evidence>
<organism evidence="2 3">
    <name type="scientific">Setomelanomma holmii</name>
    <dbReference type="NCBI Taxonomy" id="210430"/>
    <lineage>
        <taxon>Eukaryota</taxon>
        <taxon>Fungi</taxon>
        <taxon>Dikarya</taxon>
        <taxon>Ascomycota</taxon>
        <taxon>Pezizomycotina</taxon>
        <taxon>Dothideomycetes</taxon>
        <taxon>Pleosporomycetidae</taxon>
        <taxon>Pleosporales</taxon>
        <taxon>Pleosporineae</taxon>
        <taxon>Phaeosphaeriaceae</taxon>
        <taxon>Setomelanomma</taxon>
    </lineage>
</organism>
<dbReference type="EMBL" id="ML978204">
    <property type="protein sequence ID" value="KAF2029168.1"/>
    <property type="molecule type" value="Genomic_DNA"/>
</dbReference>
<dbReference type="OrthoDB" id="3798000at2759"/>
<comment type="caution">
    <text evidence="2">The sequence shown here is derived from an EMBL/GenBank/DDBJ whole genome shotgun (WGS) entry which is preliminary data.</text>
</comment>